<keyword evidence="2" id="KW-1185">Reference proteome</keyword>
<name>A0A8K0USG0_9AGAR</name>
<reference evidence="1" key="1">
    <citation type="journal article" date="2021" name="New Phytol.">
        <title>Evolutionary innovations through gain and loss of genes in the ectomycorrhizal Boletales.</title>
        <authorList>
            <person name="Wu G."/>
            <person name="Miyauchi S."/>
            <person name="Morin E."/>
            <person name="Kuo A."/>
            <person name="Drula E."/>
            <person name="Varga T."/>
            <person name="Kohler A."/>
            <person name="Feng B."/>
            <person name="Cao Y."/>
            <person name="Lipzen A."/>
            <person name="Daum C."/>
            <person name="Hundley H."/>
            <person name="Pangilinan J."/>
            <person name="Johnson J."/>
            <person name="Barry K."/>
            <person name="LaButti K."/>
            <person name="Ng V."/>
            <person name="Ahrendt S."/>
            <person name="Min B."/>
            <person name="Choi I.G."/>
            <person name="Park H."/>
            <person name="Plett J.M."/>
            <person name="Magnuson J."/>
            <person name="Spatafora J.W."/>
            <person name="Nagy L.G."/>
            <person name="Henrissat B."/>
            <person name="Grigoriev I.V."/>
            <person name="Yang Z.L."/>
            <person name="Xu J."/>
            <person name="Martin F.M."/>
        </authorList>
    </citation>
    <scope>NUCLEOTIDE SEQUENCE</scope>
    <source>
        <strain evidence="1">KKN 215</strain>
    </source>
</reference>
<protein>
    <submittedName>
        <fullName evidence="1">Uncharacterized protein</fullName>
    </submittedName>
</protein>
<comment type="caution">
    <text evidence="1">The sequence shown here is derived from an EMBL/GenBank/DDBJ whole genome shotgun (WGS) entry which is preliminary data.</text>
</comment>
<dbReference type="EMBL" id="JAEVFJ010000010">
    <property type="protein sequence ID" value="KAH8102181.1"/>
    <property type="molecule type" value="Genomic_DNA"/>
</dbReference>
<evidence type="ECO:0000313" key="1">
    <source>
        <dbReference type="EMBL" id="KAH8102181.1"/>
    </source>
</evidence>
<accession>A0A8K0USG0</accession>
<sequence length="192" mass="20890">MSYHAQNVPVSGYSSISGAVPPIFTGPRAILPANRVLLPQPTWTSSGLGKADGGKSAHHIAFDMEGSHDGFGISLLDVASRGNLNGWMKRANDLLGLNTDKIYLRLVWPGYEHIDFNRAIPINSQTTRGALAAQIAKLIMTYISRITSETPNPAGAKWRVGAGNVNLEHIYLISAFCMQANTFQVVLQLQFR</sequence>
<proteinExistence type="predicted"/>
<dbReference type="OrthoDB" id="2662268at2759"/>
<evidence type="ECO:0000313" key="2">
    <source>
        <dbReference type="Proteomes" id="UP000813824"/>
    </source>
</evidence>
<dbReference type="AlphaFoldDB" id="A0A8K0USG0"/>
<organism evidence="1 2">
    <name type="scientific">Cristinia sonorae</name>
    <dbReference type="NCBI Taxonomy" id="1940300"/>
    <lineage>
        <taxon>Eukaryota</taxon>
        <taxon>Fungi</taxon>
        <taxon>Dikarya</taxon>
        <taxon>Basidiomycota</taxon>
        <taxon>Agaricomycotina</taxon>
        <taxon>Agaricomycetes</taxon>
        <taxon>Agaricomycetidae</taxon>
        <taxon>Agaricales</taxon>
        <taxon>Pleurotineae</taxon>
        <taxon>Stephanosporaceae</taxon>
        <taxon>Cristinia</taxon>
    </lineage>
</organism>
<gene>
    <name evidence="1" type="ORF">BXZ70DRAFT_1076735</name>
</gene>
<dbReference type="Proteomes" id="UP000813824">
    <property type="component" value="Unassembled WGS sequence"/>
</dbReference>